<dbReference type="PANTHER" id="PTHR13466">
    <property type="entry name" value="TEX2 PROTEIN-RELATED"/>
    <property type="match status" value="1"/>
</dbReference>
<keyword evidence="3 10" id="KW-0812">Transmembrane</keyword>
<dbReference type="InterPro" id="IPR031468">
    <property type="entry name" value="SMP_LBD"/>
</dbReference>
<dbReference type="Ensembl" id="ENSHCOT00000020163.1">
    <property type="protein sequence ID" value="ENSHCOP00000012972.1"/>
    <property type="gene ID" value="ENSHCOG00000016100.1"/>
</dbReference>
<keyword evidence="6" id="KW-0445">Lipid transport</keyword>
<evidence type="ECO:0000256" key="9">
    <source>
        <dbReference type="SAM" id="MobiDB-lite"/>
    </source>
</evidence>
<accession>A0A3Q2YHU6</accession>
<organism evidence="12 13">
    <name type="scientific">Hippocampus comes</name>
    <name type="common">Tiger tail seahorse</name>
    <dbReference type="NCBI Taxonomy" id="109280"/>
    <lineage>
        <taxon>Eukaryota</taxon>
        <taxon>Metazoa</taxon>
        <taxon>Chordata</taxon>
        <taxon>Craniata</taxon>
        <taxon>Vertebrata</taxon>
        <taxon>Euteleostomi</taxon>
        <taxon>Actinopterygii</taxon>
        <taxon>Neopterygii</taxon>
        <taxon>Teleostei</taxon>
        <taxon>Neoteleostei</taxon>
        <taxon>Acanthomorphata</taxon>
        <taxon>Syngnathiaria</taxon>
        <taxon>Syngnathiformes</taxon>
        <taxon>Syngnathoidei</taxon>
        <taxon>Syngnathidae</taxon>
        <taxon>Hippocampus</taxon>
    </lineage>
</organism>
<evidence type="ECO:0000313" key="12">
    <source>
        <dbReference type="Ensembl" id="ENSHCOP00000012972.1"/>
    </source>
</evidence>
<evidence type="ECO:0000256" key="6">
    <source>
        <dbReference type="ARBA" id="ARBA00023055"/>
    </source>
</evidence>
<evidence type="ECO:0000256" key="10">
    <source>
        <dbReference type="SAM" id="Phobius"/>
    </source>
</evidence>
<dbReference type="AlphaFoldDB" id="A0A3Q2YHU6"/>
<dbReference type="GO" id="GO:0005789">
    <property type="term" value="C:endoplasmic reticulum membrane"/>
    <property type="evidence" value="ECO:0007669"/>
    <property type="project" value="UniProtKB-SubCell"/>
</dbReference>
<keyword evidence="13" id="KW-1185">Reference proteome</keyword>
<feature type="region of interest" description="Disordered" evidence="9">
    <location>
        <begin position="1024"/>
        <end position="1049"/>
    </location>
</feature>
<feature type="compositionally biased region" description="Low complexity" evidence="9">
    <location>
        <begin position="110"/>
        <end position="155"/>
    </location>
</feature>
<name>A0A3Q2YHU6_HIPCM</name>
<feature type="compositionally biased region" description="Low complexity" evidence="9">
    <location>
        <begin position="1"/>
        <end position="13"/>
    </location>
</feature>
<dbReference type="GeneTree" id="ENSGT00390000000463"/>
<dbReference type="OMA" id="KRWNTGA"/>
<feature type="compositionally biased region" description="Polar residues" evidence="9">
    <location>
        <begin position="1024"/>
        <end position="1033"/>
    </location>
</feature>
<feature type="transmembrane region" description="Helical" evidence="10">
    <location>
        <begin position="429"/>
        <end position="446"/>
    </location>
</feature>
<keyword evidence="2" id="KW-0813">Transport</keyword>
<feature type="region of interest" description="Disordered" evidence="9">
    <location>
        <begin position="1"/>
        <end position="155"/>
    </location>
</feature>
<dbReference type="STRING" id="109280.ENSHCOP00000012972"/>
<evidence type="ECO:0000256" key="2">
    <source>
        <dbReference type="ARBA" id="ARBA00022448"/>
    </source>
</evidence>
<reference evidence="12" key="1">
    <citation type="submission" date="2025-08" db="UniProtKB">
        <authorList>
            <consortium name="Ensembl"/>
        </authorList>
    </citation>
    <scope>IDENTIFICATION</scope>
</reference>
<dbReference type="CDD" id="cd21675">
    <property type="entry name" value="SMP_TEX2"/>
    <property type="match status" value="1"/>
</dbReference>
<feature type="compositionally biased region" description="Low complexity" evidence="9">
    <location>
        <begin position="690"/>
        <end position="701"/>
    </location>
</feature>
<feature type="domain" description="SMP-LTD" evidence="11">
    <location>
        <begin position="748"/>
        <end position="1014"/>
    </location>
</feature>
<evidence type="ECO:0000256" key="4">
    <source>
        <dbReference type="ARBA" id="ARBA00022824"/>
    </source>
</evidence>
<dbReference type="GO" id="GO:0006869">
    <property type="term" value="P:lipid transport"/>
    <property type="evidence" value="ECO:0007669"/>
    <property type="project" value="UniProtKB-KW"/>
</dbReference>
<dbReference type="PROSITE" id="PS51847">
    <property type="entry name" value="SMP"/>
    <property type="match status" value="1"/>
</dbReference>
<keyword evidence="4" id="KW-0256">Endoplasmic reticulum</keyword>
<feature type="region of interest" description="Disordered" evidence="9">
    <location>
        <begin position="726"/>
        <end position="748"/>
    </location>
</feature>
<evidence type="ECO:0000256" key="7">
    <source>
        <dbReference type="ARBA" id="ARBA00023121"/>
    </source>
</evidence>
<feature type="compositionally biased region" description="Acidic residues" evidence="9">
    <location>
        <begin position="52"/>
        <end position="61"/>
    </location>
</feature>
<dbReference type="PANTHER" id="PTHR13466:SF2">
    <property type="entry name" value="TESTIS-EXPRESSED PROTEIN 2"/>
    <property type="match status" value="1"/>
</dbReference>
<feature type="transmembrane region" description="Helical" evidence="10">
    <location>
        <begin position="453"/>
        <end position="476"/>
    </location>
</feature>
<evidence type="ECO:0000256" key="3">
    <source>
        <dbReference type="ARBA" id="ARBA00022692"/>
    </source>
</evidence>
<protein>
    <submittedName>
        <fullName evidence="12">Testis expressed 2</fullName>
    </submittedName>
</protein>
<feature type="region of interest" description="Disordered" evidence="9">
    <location>
        <begin position="679"/>
        <end position="702"/>
    </location>
</feature>
<dbReference type="Proteomes" id="UP000264820">
    <property type="component" value="Unplaced"/>
</dbReference>
<proteinExistence type="predicted"/>
<feature type="compositionally biased region" description="Acidic residues" evidence="9">
    <location>
        <begin position="871"/>
        <end position="888"/>
    </location>
</feature>
<evidence type="ECO:0000313" key="13">
    <source>
        <dbReference type="Proteomes" id="UP000264820"/>
    </source>
</evidence>
<feature type="region of interest" description="Disordered" evidence="9">
    <location>
        <begin position="197"/>
        <end position="220"/>
    </location>
</feature>
<keyword evidence="8 10" id="KW-0472">Membrane</keyword>
<dbReference type="GO" id="GO:0008289">
    <property type="term" value="F:lipid binding"/>
    <property type="evidence" value="ECO:0007669"/>
    <property type="project" value="UniProtKB-KW"/>
</dbReference>
<feature type="compositionally biased region" description="Basic and acidic residues" evidence="9">
    <location>
        <begin position="69"/>
        <end position="80"/>
    </location>
</feature>
<evidence type="ECO:0000256" key="8">
    <source>
        <dbReference type="ARBA" id="ARBA00023136"/>
    </source>
</evidence>
<keyword evidence="7" id="KW-0446">Lipid-binding</keyword>
<reference evidence="12" key="2">
    <citation type="submission" date="2025-09" db="UniProtKB">
        <authorList>
            <consortium name="Ensembl"/>
        </authorList>
    </citation>
    <scope>IDENTIFICATION</scope>
</reference>
<keyword evidence="5 10" id="KW-1133">Transmembrane helix</keyword>
<sequence>MSSDSSGGSSSRGGRQHAEATPSRHTPGPKLQVQRSLSRDTITIHFSALCKEEDDEEEELYGLDAGGRPGRDDAGSLEVHRSKKGLVFESETTTVTPHANAASPAMTIFPSFTSPQLSSTPPSSSSWPSERPLASLPATSSSSSSPCKSTGLSSSRPFLSLVRSLSNDVEARDPIPPTTTVAPSHARHRHLMKSFVKSLSTDSSKAEHQEPSQRPPPRNMQLFKQFSQPRLSSTPIIATQVGGDSKTAPSSPTMSPDGRSFFKVQEVEAKIEDTRRRLSEVMSDPLQLFSKIMGEESSAGGVGSGPHRARLLSSSASELSGMTAVNGHSEGYNYSIKEEEGAPTLNQTSASTLARSPSLNLGRCSMSALVARQEDEDFCELYSEDFDLCTDTETPDGDRPGSRGLHTGSTGLCSEVDIEEEEEEEEVETVPWIGLVYMTQLVYWYLVLPLPQYACAVAHGIFAGFTLAILVLWLSAPRRSYLGTRKQRHRREPWNVSQFEIKEPGLFKGWMNEIHNYDPEMYHATLTHSVYVRLEGSVLRLSKPNRNISRRATHNEPKPDVTYISQKIYDLTDSKIYLMPQSLARKRVWNKKYPVCIELAKQDDFMSKAHGEKAEEDKLTTQGEKTEQVEYKVEKTEASADEQKKPAPGGGDLTIYLFGRTGREKEEWFRRFLLASQMKSDGRGGSLPKSGQCSSSASSCGPATGVRQKMLLDYNLYMAKYVHPQPAPTSPAAAQSPGHSPDRSPSDEAAEPEAWVNAFLGRIFWDFLGEKYWANVVSKKIQMKLSKIRLPYVMNELTLTELDMGVSIPKILGASRPSMDHQGLWFDLEVSYTGSFLMTLETKMNLARLGKEGEGLSEHGKEWPRTYCLADSDEESSSAGSSDEEDPPDSYVGGHRPSKIMRFVDKIAKSKYFQKATETEFIKKKMEEVANTPLLLTVEVQECRGTLAVNIPPPPTDRIWYGFRSPPHLELKARPKLGEREVTLVHVTDWIEKKLDQEFQKIFVMPNMDDLWLPIMHSAMDTRSNASSISESNDALRGPEPEESEVSYI</sequence>
<evidence type="ECO:0000259" key="11">
    <source>
        <dbReference type="PROSITE" id="PS51847"/>
    </source>
</evidence>
<feature type="region of interest" description="Disordered" evidence="9">
    <location>
        <begin position="871"/>
        <end position="896"/>
    </location>
</feature>
<comment type="subcellular location">
    <subcellularLocation>
        <location evidence="1">Endoplasmic reticulum membrane</location>
    </subcellularLocation>
</comment>
<evidence type="ECO:0000256" key="1">
    <source>
        <dbReference type="ARBA" id="ARBA00004586"/>
    </source>
</evidence>
<evidence type="ECO:0000256" key="5">
    <source>
        <dbReference type="ARBA" id="ARBA00022989"/>
    </source>
</evidence>